<evidence type="ECO:0000256" key="2">
    <source>
        <dbReference type="SAM" id="SignalP"/>
    </source>
</evidence>
<sequence>MAFLHSALHISSVLAVLCSVVLSQAPPTDPALFANLFMSSPQAGGASSNMINPGPSATDLSALVGGSQPFASSASGGSLPPDPMFPTLGGSPLGSMPPASAPKPAPNPMSQIMNMMLFRKMDMGNIWPLFAFSGMGAGAGGGSGGMFSNPLVMYSMFNNMM</sequence>
<proteinExistence type="predicted"/>
<reference evidence="3 4" key="1">
    <citation type="submission" date="2019-01" db="EMBL/GenBank/DDBJ databases">
        <title>A draft genome assembly of the solar-powered sea slug Elysia chlorotica.</title>
        <authorList>
            <person name="Cai H."/>
            <person name="Li Q."/>
            <person name="Fang X."/>
            <person name="Li J."/>
            <person name="Curtis N.E."/>
            <person name="Altenburger A."/>
            <person name="Shibata T."/>
            <person name="Feng M."/>
            <person name="Maeda T."/>
            <person name="Schwartz J.A."/>
            <person name="Shigenobu S."/>
            <person name="Lundholm N."/>
            <person name="Nishiyama T."/>
            <person name="Yang H."/>
            <person name="Hasebe M."/>
            <person name="Li S."/>
            <person name="Pierce S.K."/>
            <person name="Wang J."/>
        </authorList>
    </citation>
    <scope>NUCLEOTIDE SEQUENCE [LARGE SCALE GENOMIC DNA]</scope>
    <source>
        <strain evidence="3">EC2010</strain>
        <tissue evidence="3">Whole organism of an adult</tissue>
    </source>
</reference>
<feature type="signal peptide" evidence="2">
    <location>
        <begin position="1"/>
        <end position="23"/>
    </location>
</feature>
<dbReference type="Proteomes" id="UP000271974">
    <property type="component" value="Unassembled WGS sequence"/>
</dbReference>
<protein>
    <submittedName>
        <fullName evidence="3">Uncharacterized protein</fullName>
    </submittedName>
</protein>
<feature type="region of interest" description="Disordered" evidence="1">
    <location>
        <begin position="71"/>
        <end position="104"/>
    </location>
</feature>
<gene>
    <name evidence="3" type="ORF">EGW08_005014</name>
</gene>
<organism evidence="3 4">
    <name type="scientific">Elysia chlorotica</name>
    <name type="common">Eastern emerald elysia</name>
    <name type="synonym">Sea slug</name>
    <dbReference type="NCBI Taxonomy" id="188477"/>
    <lineage>
        <taxon>Eukaryota</taxon>
        <taxon>Metazoa</taxon>
        <taxon>Spiralia</taxon>
        <taxon>Lophotrochozoa</taxon>
        <taxon>Mollusca</taxon>
        <taxon>Gastropoda</taxon>
        <taxon>Heterobranchia</taxon>
        <taxon>Euthyneura</taxon>
        <taxon>Panpulmonata</taxon>
        <taxon>Sacoglossa</taxon>
        <taxon>Placobranchoidea</taxon>
        <taxon>Plakobranchidae</taxon>
        <taxon>Elysia</taxon>
    </lineage>
</organism>
<dbReference type="OrthoDB" id="10519124at2759"/>
<evidence type="ECO:0000256" key="1">
    <source>
        <dbReference type="SAM" id="MobiDB-lite"/>
    </source>
</evidence>
<comment type="caution">
    <text evidence="3">The sequence shown here is derived from an EMBL/GenBank/DDBJ whole genome shotgun (WGS) entry which is preliminary data.</text>
</comment>
<accession>A0A3S0ZUQ4</accession>
<keyword evidence="2" id="KW-0732">Signal</keyword>
<evidence type="ECO:0000313" key="4">
    <source>
        <dbReference type="Proteomes" id="UP000271974"/>
    </source>
</evidence>
<dbReference type="AlphaFoldDB" id="A0A3S0ZUQ4"/>
<dbReference type="EMBL" id="RQTK01000117">
    <property type="protein sequence ID" value="RUS87174.1"/>
    <property type="molecule type" value="Genomic_DNA"/>
</dbReference>
<keyword evidence="4" id="KW-1185">Reference proteome</keyword>
<feature type="chain" id="PRO_5018629443" evidence="2">
    <location>
        <begin position="24"/>
        <end position="161"/>
    </location>
</feature>
<evidence type="ECO:0000313" key="3">
    <source>
        <dbReference type="EMBL" id="RUS87174.1"/>
    </source>
</evidence>
<name>A0A3S0ZUQ4_ELYCH</name>